<proteinExistence type="predicted"/>
<keyword evidence="2" id="KW-1185">Reference proteome</keyword>
<comment type="caution">
    <text evidence="1">The sequence shown here is derived from an EMBL/GenBank/DDBJ whole genome shotgun (WGS) entry which is preliminary data.</text>
</comment>
<accession>A0ACC1WZF3</accession>
<dbReference type="Proteomes" id="UP001164539">
    <property type="component" value="Chromosome 12"/>
</dbReference>
<name>A0ACC1WZF3_MELAZ</name>
<reference evidence="1 2" key="1">
    <citation type="journal article" date="2023" name="Science">
        <title>Complex scaffold remodeling in plant triterpene biosynthesis.</title>
        <authorList>
            <person name="De La Pena R."/>
            <person name="Hodgson H."/>
            <person name="Liu J.C."/>
            <person name="Stephenson M.J."/>
            <person name="Martin A.C."/>
            <person name="Owen C."/>
            <person name="Harkess A."/>
            <person name="Leebens-Mack J."/>
            <person name="Jimenez L.E."/>
            <person name="Osbourn A."/>
            <person name="Sattely E.S."/>
        </authorList>
    </citation>
    <scope>NUCLEOTIDE SEQUENCE [LARGE SCALE GENOMIC DNA]</scope>
    <source>
        <strain evidence="2">cv. JPN11</strain>
        <tissue evidence="1">Leaf</tissue>
    </source>
</reference>
<gene>
    <name evidence="1" type="ORF">OWV82_021337</name>
</gene>
<evidence type="ECO:0000313" key="2">
    <source>
        <dbReference type="Proteomes" id="UP001164539"/>
    </source>
</evidence>
<sequence length="413" mass="47255">MSNPKKADSGCFAGVLRRLLCQGSLQTHPSDQMTEISKPEVNEQKEEPKTEAKTQPPGPPRIAPGVVARLMGLESLPEANWVPKGKTPDQVTRSRSVNFMDYLLEFNAAQAQQHRRVRTSVSFREVPTPLHQQDHDLYVLYLDELEEKRKMGLKVRKSAVDFRELKQKKEEKSKNKKENMRERLAMKKKDNEGNKKKVSKFIDEPRRASVKQSSMNNRKGAKDLGVLMPGKKSSNQENGVILKKKCPVKLMHQKEVAAKGKVSKKSQNQQVIEEVKQAEAECSLENSSPVSVLDVNDFSIYENSPLSEEWRTMDLNSRWKSSLKIVNFDYPSPHFKQISSNNDQCIDYYVELVGKLSKFTEEAIVQSSWVPEKELNFEDLEEMCTEFGQHILEVLLQQVIDELVGFNMERCVV</sequence>
<protein>
    <submittedName>
        <fullName evidence="1">ALC-interacting protein</fullName>
    </submittedName>
</protein>
<organism evidence="1 2">
    <name type="scientific">Melia azedarach</name>
    <name type="common">Chinaberry tree</name>
    <dbReference type="NCBI Taxonomy" id="155640"/>
    <lineage>
        <taxon>Eukaryota</taxon>
        <taxon>Viridiplantae</taxon>
        <taxon>Streptophyta</taxon>
        <taxon>Embryophyta</taxon>
        <taxon>Tracheophyta</taxon>
        <taxon>Spermatophyta</taxon>
        <taxon>Magnoliopsida</taxon>
        <taxon>eudicotyledons</taxon>
        <taxon>Gunneridae</taxon>
        <taxon>Pentapetalae</taxon>
        <taxon>rosids</taxon>
        <taxon>malvids</taxon>
        <taxon>Sapindales</taxon>
        <taxon>Meliaceae</taxon>
        <taxon>Melia</taxon>
    </lineage>
</organism>
<evidence type="ECO:0000313" key="1">
    <source>
        <dbReference type="EMBL" id="KAJ4704424.1"/>
    </source>
</evidence>
<dbReference type="EMBL" id="CM051405">
    <property type="protein sequence ID" value="KAJ4704424.1"/>
    <property type="molecule type" value="Genomic_DNA"/>
</dbReference>